<organism evidence="2 3">
    <name type="scientific">Anopheles maculatus</name>
    <dbReference type="NCBI Taxonomy" id="74869"/>
    <lineage>
        <taxon>Eukaryota</taxon>
        <taxon>Metazoa</taxon>
        <taxon>Ecdysozoa</taxon>
        <taxon>Arthropoda</taxon>
        <taxon>Hexapoda</taxon>
        <taxon>Insecta</taxon>
        <taxon>Pterygota</taxon>
        <taxon>Neoptera</taxon>
        <taxon>Endopterygota</taxon>
        <taxon>Diptera</taxon>
        <taxon>Nematocera</taxon>
        <taxon>Culicoidea</taxon>
        <taxon>Culicidae</taxon>
        <taxon>Anophelinae</taxon>
        <taxon>Anopheles</taxon>
        <taxon>Anopheles maculatus group</taxon>
    </lineage>
</organism>
<accession>A0A182SR38</accession>
<feature type="region of interest" description="Disordered" evidence="1">
    <location>
        <begin position="138"/>
        <end position="301"/>
    </location>
</feature>
<name>A0A182SR38_9DIPT</name>
<evidence type="ECO:0000313" key="3">
    <source>
        <dbReference type="Proteomes" id="UP000075901"/>
    </source>
</evidence>
<sequence length="335" mass="36022">MFGFKFGGGTSVNAGFGDAANEEGSETEEDLVRRRRAVDVLGAAYAVSLLPQSSHGTNVNIVKVSSVSNVNNFGELPVAEPTATTAAVTAAERRRRSPDMVQLAGFQKQTYTVDSEFHNNRNVKKHETLETIKGGTRTLVKDTVVRNKRSPQEDDGETESPPKGPPRGGPKGPHGRGPPGGCRRGPPPSEDGEAATTTTATVERRKRDTIEQLEIARSKRSPNGPPEGMKRASCRGGGGGQRTTPPTEEVRRKRDASNQSSDYSEHSASESEESHEEGAGRSLKIQRNRRQALGGGEGVGKVGNWFEQLAGVFKDTVKKVIDVTKKTFSRGQTES</sequence>
<reference evidence="3" key="1">
    <citation type="submission" date="2013-09" db="EMBL/GenBank/DDBJ databases">
        <title>The Genome Sequence of Anopheles maculatus species B.</title>
        <authorList>
            <consortium name="The Broad Institute Genomics Platform"/>
            <person name="Neafsey D.E."/>
            <person name="Besansky N."/>
            <person name="Howell P."/>
            <person name="Walton C."/>
            <person name="Young S.K."/>
            <person name="Zeng Q."/>
            <person name="Gargeya S."/>
            <person name="Fitzgerald M."/>
            <person name="Haas B."/>
            <person name="Abouelleil A."/>
            <person name="Allen A.W."/>
            <person name="Alvarado L."/>
            <person name="Arachchi H.M."/>
            <person name="Berlin A.M."/>
            <person name="Chapman S.B."/>
            <person name="Gainer-Dewar J."/>
            <person name="Goldberg J."/>
            <person name="Griggs A."/>
            <person name="Gujja S."/>
            <person name="Hansen M."/>
            <person name="Howarth C."/>
            <person name="Imamovic A."/>
            <person name="Ireland A."/>
            <person name="Larimer J."/>
            <person name="McCowan C."/>
            <person name="Murphy C."/>
            <person name="Pearson M."/>
            <person name="Poon T.W."/>
            <person name="Priest M."/>
            <person name="Roberts A."/>
            <person name="Saif S."/>
            <person name="Shea T."/>
            <person name="Sisk P."/>
            <person name="Sykes S."/>
            <person name="Wortman J."/>
            <person name="Nusbaum C."/>
            <person name="Birren B."/>
        </authorList>
    </citation>
    <scope>NUCLEOTIDE SEQUENCE [LARGE SCALE GENOMIC DNA]</scope>
    <source>
        <strain evidence="3">maculatus3</strain>
    </source>
</reference>
<feature type="compositionally biased region" description="Basic and acidic residues" evidence="1">
    <location>
        <begin position="202"/>
        <end position="217"/>
    </location>
</feature>
<dbReference type="Proteomes" id="UP000075901">
    <property type="component" value="Unassembled WGS sequence"/>
</dbReference>
<keyword evidence="3" id="KW-1185">Reference proteome</keyword>
<reference evidence="2" key="2">
    <citation type="submission" date="2020-05" db="UniProtKB">
        <authorList>
            <consortium name="EnsemblMetazoa"/>
        </authorList>
    </citation>
    <scope>IDENTIFICATION</scope>
    <source>
        <strain evidence="2">maculatus3</strain>
    </source>
</reference>
<dbReference type="AlphaFoldDB" id="A0A182SR38"/>
<evidence type="ECO:0000313" key="2">
    <source>
        <dbReference type="EnsemblMetazoa" id="AMAM011728-PA"/>
    </source>
</evidence>
<dbReference type="VEuPathDB" id="VectorBase:AMAM011728"/>
<feature type="compositionally biased region" description="Gly residues" evidence="1">
    <location>
        <begin position="169"/>
        <end position="183"/>
    </location>
</feature>
<proteinExistence type="predicted"/>
<evidence type="ECO:0000256" key="1">
    <source>
        <dbReference type="SAM" id="MobiDB-lite"/>
    </source>
</evidence>
<protein>
    <submittedName>
        <fullName evidence="2">Uncharacterized protein</fullName>
    </submittedName>
</protein>
<dbReference type="EnsemblMetazoa" id="AMAM011728-RA">
    <property type="protein sequence ID" value="AMAM011728-PA"/>
    <property type="gene ID" value="AMAM011728"/>
</dbReference>